<reference evidence="2 3" key="1">
    <citation type="submission" date="2019-11" db="EMBL/GenBank/DDBJ databases">
        <authorList>
            <person name="Li X.-J."/>
            <person name="Feng X.-M."/>
        </authorList>
    </citation>
    <scope>NUCLEOTIDE SEQUENCE [LARGE SCALE GENOMIC DNA]</scope>
    <source>
        <strain evidence="2 3">XMNu-373</strain>
    </source>
</reference>
<proteinExistence type="predicted"/>
<dbReference type="EMBL" id="WLZY01000004">
    <property type="protein sequence ID" value="NDL58297.1"/>
    <property type="molecule type" value="Genomic_DNA"/>
</dbReference>
<protein>
    <submittedName>
        <fullName evidence="2">Uncharacterized protein</fullName>
    </submittedName>
</protein>
<accession>A0A7K3M5J4</accession>
<keyword evidence="3" id="KW-1185">Reference proteome</keyword>
<evidence type="ECO:0000313" key="2">
    <source>
        <dbReference type="EMBL" id="NDL58297.1"/>
    </source>
</evidence>
<evidence type="ECO:0000313" key="3">
    <source>
        <dbReference type="Proteomes" id="UP000460435"/>
    </source>
</evidence>
<evidence type="ECO:0000256" key="1">
    <source>
        <dbReference type="SAM" id="MobiDB-lite"/>
    </source>
</evidence>
<gene>
    <name evidence="2" type="ORF">F7O44_14575</name>
</gene>
<organism evidence="2 3">
    <name type="scientific">Phytoactinopolyspora mesophila</name>
    <dbReference type="NCBI Taxonomy" id="2650750"/>
    <lineage>
        <taxon>Bacteria</taxon>
        <taxon>Bacillati</taxon>
        <taxon>Actinomycetota</taxon>
        <taxon>Actinomycetes</taxon>
        <taxon>Jiangellales</taxon>
        <taxon>Jiangellaceae</taxon>
        <taxon>Phytoactinopolyspora</taxon>
    </lineage>
</organism>
<feature type="compositionally biased region" description="Gly residues" evidence="1">
    <location>
        <begin position="189"/>
        <end position="207"/>
    </location>
</feature>
<feature type="region of interest" description="Disordered" evidence="1">
    <location>
        <begin position="187"/>
        <end position="207"/>
    </location>
</feature>
<comment type="caution">
    <text evidence="2">The sequence shown here is derived from an EMBL/GenBank/DDBJ whole genome shotgun (WGS) entry which is preliminary data.</text>
</comment>
<dbReference type="RefSeq" id="WP_162450959.1">
    <property type="nucleotide sequence ID" value="NZ_WLZY01000004.1"/>
</dbReference>
<name>A0A7K3M5J4_9ACTN</name>
<sequence>MTNLRLRSCVPAGISQRGRTGPVLGLLVTAALTTTLAACGSDDAGGDSSASAAGEGAEASEEQLILGFYQCLRDNGLDVADPDLEGSGPQAGGGPPGIDTNDPAAMEVVELCRDAVLGDVEGPMQFGDGAGGNMADTSSLIEFVSCIRDQGIDMPDPSSDGRLAMPDNVDPQSNEFQAAVQECSEHLDGGGIRMGEPGGGGVAGRGN</sequence>
<dbReference type="AlphaFoldDB" id="A0A7K3M5J4"/>
<dbReference type="Proteomes" id="UP000460435">
    <property type="component" value="Unassembled WGS sequence"/>
</dbReference>